<feature type="signal peptide" evidence="1">
    <location>
        <begin position="1"/>
        <end position="20"/>
    </location>
</feature>
<dbReference type="EMBL" id="JALLBG020000195">
    <property type="protein sequence ID" value="KAL3760006.1"/>
    <property type="molecule type" value="Genomic_DNA"/>
</dbReference>
<evidence type="ECO:0000313" key="3">
    <source>
        <dbReference type="Proteomes" id="UP001530293"/>
    </source>
</evidence>
<keyword evidence="3" id="KW-1185">Reference proteome</keyword>
<dbReference type="AlphaFoldDB" id="A0ABD3M7H1"/>
<evidence type="ECO:0000256" key="1">
    <source>
        <dbReference type="SAM" id="SignalP"/>
    </source>
</evidence>
<reference evidence="2 3" key="1">
    <citation type="submission" date="2024-10" db="EMBL/GenBank/DDBJ databases">
        <title>Updated reference genomes for cyclostephanoid diatoms.</title>
        <authorList>
            <person name="Roberts W.R."/>
            <person name="Alverson A.J."/>
        </authorList>
    </citation>
    <scope>NUCLEOTIDE SEQUENCE [LARGE SCALE GENOMIC DNA]</scope>
    <source>
        <strain evidence="2 3">AJA232-27</strain>
    </source>
</reference>
<organism evidence="2 3">
    <name type="scientific">Discostella pseudostelligera</name>
    <dbReference type="NCBI Taxonomy" id="259834"/>
    <lineage>
        <taxon>Eukaryota</taxon>
        <taxon>Sar</taxon>
        <taxon>Stramenopiles</taxon>
        <taxon>Ochrophyta</taxon>
        <taxon>Bacillariophyta</taxon>
        <taxon>Coscinodiscophyceae</taxon>
        <taxon>Thalassiosirophycidae</taxon>
        <taxon>Stephanodiscales</taxon>
        <taxon>Stephanodiscaceae</taxon>
        <taxon>Discostella</taxon>
    </lineage>
</organism>
<name>A0ABD3M7H1_9STRA</name>
<proteinExistence type="predicted"/>
<accession>A0ABD3M7H1</accession>
<feature type="chain" id="PRO_5044797907" evidence="1">
    <location>
        <begin position="21"/>
        <end position="230"/>
    </location>
</feature>
<comment type="caution">
    <text evidence="2">The sequence shown here is derived from an EMBL/GenBank/DDBJ whole genome shotgun (WGS) entry which is preliminary data.</text>
</comment>
<evidence type="ECO:0000313" key="2">
    <source>
        <dbReference type="EMBL" id="KAL3760006.1"/>
    </source>
</evidence>
<sequence>MSTASRPKLFLAATAAAVLAARPASSLLISDQNHVARQTLGRPSFVQLDASSNNNRRPQYSELEKLTAKRLSILRRRAPEPDIDVDVEGSASSIDKQQQSPTTIDLEYLYESGEERHSDDLFHIILMPSSFKKDFMPSVEYVAESCSEILGLRSDKAYDLSLFAKHEGFSLLGTWTREECLTMGEQLLERNLDCRVIPFNGGVEPSIGNAPADSFPESRPSGTIDTFYLV</sequence>
<protein>
    <submittedName>
        <fullName evidence="2">Uncharacterized protein</fullName>
    </submittedName>
</protein>
<keyword evidence="1" id="KW-0732">Signal</keyword>
<dbReference type="Proteomes" id="UP001530293">
    <property type="component" value="Unassembled WGS sequence"/>
</dbReference>
<gene>
    <name evidence="2" type="ORF">ACHAWU_000629</name>
</gene>